<evidence type="ECO:0000313" key="1">
    <source>
        <dbReference type="EMBL" id="CAF0753580.1"/>
    </source>
</evidence>
<dbReference type="Gene3D" id="1.10.3370.10">
    <property type="entry name" value="SecY subunit domain"/>
    <property type="match status" value="1"/>
</dbReference>
<evidence type="ECO:0000313" key="2">
    <source>
        <dbReference type="EMBL" id="CAF3532523.1"/>
    </source>
</evidence>
<sequence>MADIITKRGIGNGASLIIAAGIIANLPYDLSTAFVEINGMVAFISGSTRKIPIQKVSQGVISTDQLPYLPIKGALFPELDPGLKRPDTLVGCWDELTELVDLTLP</sequence>
<reference evidence="2" key="1">
    <citation type="submission" date="2021-02" db="EMBL/GenBank/DDBJ databases">
        <authorList>
            <person name="Nowell W R."/>
        </authorList>
    </citation>
    <scope>NUCLEOTIDE SEQUENCE</scope>
</reference>
<accession>A0A8S2GKU7</accession>
<protein>
    <submittedName>
        <fullName evidence="2">Uncharacterized protein</fullName>
    </submittedName>
</protein>
<dbReference type="Proteomes" id="UP000682733">
    <property type="component" value="Unassembled WGS sequence"/>
</dbReference>
<dbReference type="InterPro" id="IPR023201">
    <property type="entry name" value="SecY_dom_sf"/>
</dbReference>
<proteinExistence type="predicted"/>
<comment type="caution">
    <text evidence="2">The sequence shown here is derived from an EMBL/GenBank/DDBJ whole genome shotgun (WGS) entry which is preliminary data.</text>
</comment>
<dbReference type="Proteomes" id="UP000677228">
    <property type="component" value="Unassembled WGS sequence"/>
</dbReference>
<dbReference type="InterPro" id="IPR002208">
    <property type="entry name" value="SecY/SEC61-alpha"/>
</dbReference>
<dbReference type="GO" id="GO:0015031">
    <property type="term" value="P:protein transport"/>
    <property type="evidence" value="ECO:0007669"/>
    <property type="project" value="InterPro"/>
</dbReference>
<dbReference type="EMBL" id="CAJNOK010000442">
    <property type="protein sequence ID" value="CAF0753580.1"/>
    <property type="molecule type" value="Genomic_DNA"/>
</dbReference>
<dbReference type="GO" id="GO:0016020">
    <property type="term" value="C:membrane"/>
    <property type="evidence" value="ECO:0007669"/>
    <property type="project" value="InterPro"/>
</dbReference>
<gene>
    <name evidence="1" type="ORF">OVA965_LOCUS2155</name>
    <name evidence="2" type="ORF">TMI583_LOCUS2155</name>
</gene>
<name>A0A8S2GKU7_9BILA</name>
<dbReference type="SUPFAM" id="SSF103491">
    <property type="entry name" value="Preprotein translocase SecY subunit"/>
    <property type="match status" value="1"/>
</dbReference>
<evidence type="ECO:0000313" key="3">
    <source>
        <dbReference type="Proteomes" id="UP000682733"/>
    </source>
</evidence>
<organism evidence="2 3">
    <name type="scientific">Didymodactylos carnosus</name>
    <dbReference type="NCBI Taxonomy" id="1234261"/>
    <lineage>
        <taxon>Eukaryota</taxon>
        <taxon>Metazoa</taxon>
        <taxon>Spiralia</taxon>
        <taxon>Gnathifera</taxon>
        <taxon>Rotifera</taxon>
        <taxon>Eurotatoria</taxon>
        <taxon>Bdelloidea</taxon>
        <taxon>Philodinida</taxon>
        <taxon>Philodinidae</taxon>
        <taxon>Didymodactylos</taxon>
    </lineage>
</organism>
<dbReference type="Pfam" id="PF00344">
    <property type="entry name" value="SecY"/>
    <property type="match status" value="1"/>
</dbReference>
<dbReference type="AlphaFoldDB" id="A0A8S2GKU7"/>
<dbReference type="EMBL" id="CAJOBA010000442">
    <property type="protein sequence ID" value="CAF3532523.1"/>
    <property type="molecule type" value="Genomic_DNA"/>
</dbReference>